<dbReference type="Proteomes" id="UP001190700">
    <property type="component" value="Unassembled WGS sequence"/>
</dbReference>
<organism evidence="3 4">
    <name type="scientific">Cymbomonas tetramitiformis</name>
    <dbReference type="NCBI Taxonomy" id="36881"/>
    <lineage>
        <taxon>Eukaryota</taxon>
        <taxon>Viridiplantae</taxon>
        <taxon>Chlorophyta</taxon>
        <taxon>Pyramimonadophyceae</taxon>
        <taxon>Pyramimonadales</taxon>
        <taxon>Pyramimonadaceae</taxon>
        <taxon>Cymbomonas</taxon>
    </lineage>
</organism>
<reference evidence="3 4" key="1">
    <citation type="journal article" date="2015" name="Genome Biol. Evol.">
        <title>Comparative Genomics of a Bacterivorous Green Alga Reveals Evolutionary Causalities and Consequences of Phago-Mixotrophic Mode of Nutrition.</title>
        <authorList>
            <person name="Burns J.A."/>
            <person name="Paasch A."/>
            <person name="Narechania A."/>
            <person name="Kim E."/>
        </authorList>
    </citation>
    <scope>NUCLEOTIDE SEQUENCE [LARGE SCALE GENOMIC DNA]</scope>
    <source>
        <strain evidence="3 4">PLY_AMNH</strain>
    </source>
</reference>
<dbReference type="SUPFAM" id="SSF48452">
    <property type="entry name" value="TPR-like"/>
    <property type="match status" value="1"/>
</dbReference>
<dbReference type="PANTHER" id="PTHR44858">
    <property type="entry name" value="TETRATRICOPEPTIDE REPEAT PROTEIN 6"/>
    <property type="match status" value="1"/>
</dbReference>
<keyword evidence="1" id="KW-0677">Repeat</keyword>
<sequence length="277" mass="31493">MLKRGKSLLSLKKSYSTLRKYCNTNVQQRKKFRRANIEFQDASKCLEKAEQFESDCDVKSAVFWYQQASKLNPSDPRALLRLSKCTSDQVFLPTVSETRAAKRYAEQALRLSRKAIELHSQLSEAYVCHATNLGRLSIFSDNKEKVKMAGEIYTTAVEALRLDPDSDLAAHVLGRWEHEMASIGPLLRIGAKMLYGDLGDGCFQKAIRHYEQAIERRPERLIHRVALAKTLMKVNKKEEAISHLKVALDLKIEDINARCERADGISLLKSVGYNEAF</sequence>
<protein>
    <submittedName>
        <fullName evidence="3">Uncharacterized protein</fullName>
    </submittedName>
</protein>
<dbReference type="AlphaFoldDB" id="A0AAE0LFB9"/>
<dbReference type="EMBL" id="LGRX02003195">
    <property type="protein sequence ID" value="KAK3282694.1"/>
    <property type="molecule type" value="Genomic_DNA"/>
</dbReference>
<keyword evidence="2" id="KW-0802">TPR repeat</keyword>
<keyword evidence="4" id="KW-1185">Reference proteome</keyword>
<evidence type="ECO:0000256" key="1">
    <source>
        <dbReference type="ARBA" id="ARBA00022737"/>
    </source>
</evidence>
<evidence type="ECO:0000313" key="4">
    <source>
        <dbReference type="Proteomes" id="UP001190700"/>
    </source>
</evidence>
<evidence type="ECO:0000313" key="3">
    <source>
        <dbReference type="EMBL" id="KAK3282694.1"/>
    </source>
</evidence>
<accession>A0AAE0LFB9</accession>
<dbReference type="PANTHER" id="PTHR44858:SF1">
    <property type="entry name" value="UDP-N-ACETYLGLUCOSAMINE--PEPTIDE N-ACETYLGLUCOSAMINYLTRANSFERASE SPINDLY-RELATED"/>
    <property type="match status" value="1"/>
</dbReference>
<dbReference type="Gene3D" id="1.25.40.10">
    <property type="entry name" value="Tetratricopeptide repeat domain"/>
    <property type="match status" value="1"/>
</dbReference>
<name>A0AAE0LFB9_9CHLO</name>
<gene>
    <name evidence="3" type="ORF">CYMTET_9580</name>
</gene>
<dbReference type="InterPro" id="IPR011990">
    <property type="entry name" value="TPR-like_helical_dom_sf"/>
</dbReference>
<comment type="caution">
    <text evidence="3">The sequence shown here is derived from an EMBL/GenBank/DDBJ whole genome shotgun (WGS) entry which is preliminary data.</text>
</comment>
<dbReference type="InterPro" id="IPR050498">
    <property type="entry name" value="Ycf3"/>
</dbReference>
<proteinExistence type="predicted"/>
<evidence type="ECO:0000256" key="2">
    <source>
        <dbReference type="ARBA" id="ARBA00022803"/>
    </source>
</evidence>